<dbReference type="Pfam" id="PF00528">
    <property type="entry name" value="BPD_transp_1"/>
    <property type="match status" value="2"/>
</dbReference>
<dbReference type="AlphaFoldDB" id="G4RNS0"/>
<reference evidence="11 12" key="1">
    <citation type="journal article" date="2011" name="PLoS ONE">
        <title>The complete genome sequence of Thermoproteus tenax: a physiologically versatile member of the Crenarchaeota.</title>
        <authorList>
            <person name="Siebers B."/>
            <person name="Zaparty M."/>
            <person name="Raddatz G."/>
            <person name="Tjaden B."/>
            <person name="Albers S.V."/>
            <person name="Bell S.D."/>
            <person name="Blombach F."/>
            <person name="Kletzin A."/>
            <person name="Kyrpides N."/>
            <person name="Lanz C."/>
            <person name="Plagens A."/>
            <person name="Rampp M."/>
            <person name="Rosinus A."/>
            <person name="von Jan M."/>
            <person name="Makarova K.S."/>
            <person name="Klenk H.P."/>
            <person name="Schuster S.C."/>
            <person name="Hensel R."/>
        </authorList>
    </citation>
    <scope>NUCLEOTIDE SEQUENCE [LARGE SCALE GENOMIC DNA]</scope>
    <source>
        <strain evidence="12">ATCC 35583 / DSM 2078 / JCM 9277 / NBRC 100435 / Kra 1</strain>
    </source>
</reference>
<feature type="transmembrane region" description="Helical" evidence="9">
    <location>
        <begin position="183"/>
        <end position="206"/>
    </location>
</feature>
<keyword evidence="3 9" id="KW-0813">Transport</keyword>
<accession>G4RNS0</accession>
<gene>
    <name evidence="11" type="ordered locus">TTX_0549</name>
</gene>
<evidence type="ECO:0000256" key="6">
    <source>
        <dbReference type="ARBA" id="ARBA00022692"/>
    </source>
</evidence>
<keyword evidence="12" id="KW-1185">Reference proteome</keyword>
<proteinExistence type="inferred from homology"/>
<evidence type="ECO:0000313" key="11">
    <source>
        <dbReference type="EMBL" id="CCC81214.1"/>
    </source>
</evidence>
<evidence type="ECO:0000256" key="7">
    <source>
        <dbReference type="ARBA" id="ARBA00022989"/>
    </source>
</evidence>
<feature type="transmembrane region" description="Helical" evidence="9">
    <location>
        <begin position="289"/>
        <end position="310"/>
    </location>
</feature>
<sequence>MRQFWIGPYIAYIVAFGLLPLLLTFYLVGFNPSAVESLFLDFPPGTFQLALYNTLLFASATALISTLLALILAIRVDSLPRRWQIPLSLLILVPYTIPFTASTMVWYTIFDPLYGPAYYLIKLLRLPMLNLTTVPGLSIWAVTIVGIWGSVSFAYLVIIGGLKTVNKELREVAQIDGASMSQYYFGVVLPYVFKVVVTAFLITFILQLGDFDIPFILTQGGPGYSSTTLPLMVYDLLYFMGDLKAGETVAALLAAIATAPALALLYVMRAGGLYVRMPALKIPDKVFNAALWIFFAAILAFLLFPVYWMFLIAFRPDQYDFITPPIIYPTVFTAKYFLDALARSTPYVVTNVVVGAAAAALSVLLAGPAAYLMAKRNRLGPLLLTIYLYALPPTSFIFPIYLFAVWSNLLNTWWILILSTPIFTATLSAWVFFNVFRDLPNEYHEMAEVEGAGSTRILFRIIAPITRSAWFTLFTLSFIVNWHLLFYPIVLTQTPYQFNFPPTGAQTVTIFAIESIMSTSVDWSTLAASALVVALPVLVLSYLILGRMLEGFNIGGLKG</sequence>
<organism evidence="11 12">
    <name type="scientific">Thermoproteus tenax (strain ATCC 35583 / DSM 2078 / JCM 9277 / NBRC 100435 / Kra 1)</name>
    <dbReference type="NCBI Taxonomy" id="768679"/>
    <lineage>
        <taxon>Archaea</taxon>
        <taxon>Thermoproteota</taxon>
        <taxon>Thermoprotei</taxon>
        <taxon>Thermoproteales</taxon>
        <taxon>Thermoproteaceae</taxon>
        <taxon>Thermoproteus</taxon>
    </lineage>
</organism>
<comment type="subcellular location">
    <subcellularLocation>
        <location evidence="1 9">Cell membrane</location>
        <topology evidence="1 9">Multi-pass membrane protein</topology>
    </subcellularLocation>
</comment>
<dbReference type="SUPFAM" id="SSF161098">
    <property type="entry name" value="MetI-like"/>
    <property type="match status" value="2"/>
</dbReference>
<dbReference type="InterPro" id="IPR050901">
    <property type="entry name" value="BP-dep_ABC_trans_perm"/>
</dbReference>
<dbReference type="PANTHER" id="PTHR32243:SF50">
    <property type="entry name" value="MALTOSE_MALTODEXTRIN TRANSPORT SYSTEM PERMEASE PROTEIN MALG"/>
    <property type="match status" value="1"/>
</dbReference>
<keyword evidence="6 9" id="KW-0812">Transmembrane</keyword>
<feature type="transmembrane region" description="Helical" evidence="9">
    <location>
        <begin position="526"/>
        <end position="545"/>
    </location>
</feature>
<dbReference type="GeneID" id="11263549"/>
<feature type="transmembrane region" description="Helical" evidence="9">
    <location>
        <begin position="9"/>
        <end position="29"/>
    </location>
</feature>
<evidence type="ECO:0000256" key="5">
    <source>
        <dbReference type="ARBA" id="ARBA00022597"/>
    </source>
</evidence>
<protein>
    <submittedName>
        <fullName evidence="11">ABC-type sugar transport system, permease component</fullName>
    </submittedName>
</protein>
<dbReference type="Gene3D" id="1.10.3720.10">
    <property type="entry name" value="MetI-like"/>
    <property type="match status" value="2"/>
</dbReference>
<evidence type="ECO:0000259" key="10">
    <source>
        <dbReference type="PROSITE" id="PS50928"/>
    </source>
</evidence>
<dbReference type="EMBL" id="FN869859">
    <property type="protein sequence ID" value="CCC81214.1"/>
    <property type="molecule type" value="Genomic_DNA"/>
</dbReference>
<feature type="transmembrane region" description="Helical" evidence="9">
    <location>
        <begin position="49"/>
        <end position="73"/>
    </location>
</feature>
<keyword evidence="5 11" id="KW-0762">Sugar transport</keyword>
<name>G4RNS0_THETK</name>
<keyword evidence="8 9" id="KW-0472">Membrane</keyword>
<dbReference type="PaxDb" id="768679-TTX_0549"/>
<feature type="transmembrane region" description="Helical" evidence="9">
    <location>
        <begin position="386"/>
        <end position="407"/>
    </location>
</feature>
<dbReference type="KEGG" id="ttn:TTX_0549"/>
<evidence type="ECO:0000256" key="2">
    <source>
        <dbReference type="ARBA" id="ARBA00009047"/>
    </source>
</evidence>
<dbReference type="PANTHER" id="PTHR32243">
    <property type="entry name" value="MALTOSE TRANSPORT SYSTEM PERMEASE-RELATED"/>
    <property type="match status" value="1"/>
</dbReference>
<feature type="transmembrane region" description="Helical" evidence="9">
    <location>
        <begin position="85"/>
        <end position="109"/>
    </location>
</feature>
<dbReference type="PROSITE" id="PS50928">
    <property type="entry name" value="ABC_TM1"/>
    <property type="match status" value="2"/>
</dbReference>
<evidence type="ECO:0000256" key="1">
    <source>
        <dbReference type="ARBA" id="ARBA00004651"/>
    </source>
</evidence>
<dbReference type="OrthoDB" id="45815at2157"/>
<evidence type="ECO:0000256" key="8">
    <source>
        <dbReference type="ARBA" id="ARBA00023136"/>
    </source>
</evidence>
<dbReference type="InterPro" id="IPR000515">
    <property type="entry name" value="MetI-like"/>
</dbReference>
<feature type="transmembrane region" description="Helical" evidence="9">
    <location>
        <begin position="413"/>
        <end position="436"/>
    </location>
</feature>
<feature type="transmembrane region" description="Helical" evidence="9">
    <location>
        <begin position="352"/>
        <end position="374"/>
    </location>
</feature>
<keyword evidence="7 9" id="KW-1133">Transmembrane helix</keyword>
<dbReference type="PATRIC" id="fig|768679.9.peg.564"/>
<dbReference type="GO" id="GO:0055085">
    <property type="term" value="P:transmembrane transport"/>
    <property type="evidence" value="ECO:0007669"/>
    <property type="project" value="InterPro"/>
</dbReference>
<evidence type="ECO:0000313" key="12">
    <source>
        <dbReference type="Proteomes" id="UP000002654"/>
    </source>
</evidence>
<feature type="domain" description="ABC transmembrane type-1" evidence="10">
    <location>
        <begin position="348"/>
        <end position="544"/>
    </location>
</feature>
<dbReference type="RefSeq" id="WP_014126471.1">
    <property type="nucleotide sequence ID" value="NC_016070.1"/>
</dbReference>
<feature type="transmembrane region" description="Helical" evidence="9">
    <location>
        <begin position="469"/>
        <end position="490"/>
    </location>
</feature>
<keyword evidence="4" id="KW-1003">Cell membrane</keyword>
<evidence type="ECO:0000256" key="9">
    <source>
        <dbReference type="RuleBase" id="RU363032"/>
    </source>
</evidence>
<feature type="transmembrane region" description="Helical" evidence="9">
    <location>
        <begin position="137"/>
        <end position="162"/>
    </location>
</feature>
<feature type="domain" description="ABC transmembrane type-1" evidence="10">
    <location>
        <begin position="51"/>
        <end position="268"/>
    </location>
</feature>
<dbReference type="HOGENOM" id="CLU_496634_0_0_2"/>
<dbReference type="Proteomes" id="UP000002654">
    <property type="component" value="Chromosome"/>
</dbReference>
<dbReference type="GO" id="GO:0005886">
    <property type="term" value="C:plasma membrane"/>
    <property type="evidence" value="ECO:0007669"/>
    <property type="project" value="UniProtKB-SubCell"/>
</dbReference>
<evidence type="ECO:0000256" key="4">
    <source>
        <dbReference type="ARBA" id="ARBA00022475"/>
    </source>
</evidence>
<dbReference type="CDD" id="cd06261">
    <property type="entry name" value="TM_PBP2"/>
    <property type="match status" value="2"/>
</dbReference>
<feature type="transmembrane region" description="Helical" evidence="9">
    <location>
        <begin position="249"/>
        <end position="268"/>
    </location>
</feature>
<dbReference type="InterPro" id="IPR035906">
    <property type="entry name" value="MetI-like_sf"/>
</dbReference>
<dbReference type="eggNOG" id="arCOG00157">
    <property type="taxonomic scope" value="Archaea"/>
</dbReference>
<comment type="similarity">
    <text evidence="2">Belongs to the binding-protein-dependent transport system permease family. MalFG subfamily.</text>
</comment>
<evidence type="ECO:0000256" key="3">
    <source>
        <dbReference type="ARBA" id="ARBA00022448"/>
    </source>
</evidence>
<dbReference type="STRING" id="768679.TTX_0549"/>